<evidence type="ECO:0000313" key="4">
    <source>
        <dbReference type="Proteomes" id="UP000054321"/>
    </source>
</evidence>
<gene>
    <name evidence="3" type="ORF">OIDMADRAFT_51344</name>
</gene>
<dbReference type="AlphaFoldDB" id="A0A0C3CWK6"/>
<reference evidence="3 4" key="1">
    <citation type="submission" date="2014-04" db="EMBL/GenBank/DDBJ databases">
        <authorList>
            <consortium name="DOE Joint Genome Institute"/>
            <person name="Kuo A."/>
            <person name="Martino E."/>
            <person name="Perotto S."/>
            <person name="Kohler A."/>
            <person name="Nagy L.G."/>
            <person name="Floudas D."/>
            <person name="Copeland A."/>
            <person name="Barry K.W."/>
            <person name="Cichocki N."/>
            <person name="Veneault-Fourrey C."/>
            <person name="LaButti K."/>
            <person name="Lindquist E.A."/>
            <person name="Lipzen A."/>
            <person name="Lundell T."/>
            <person name="Morin E."/>
            <person name="Murat C."/>
            <person name="Sun H."/>
            <person name="Tunlid A."/>
            <person name="Henrissat B."/>
            <person name="Grigoriev I.V."/>
            <person name="Hibbett D.S."/>
            <person name="Martin F."/>
            <person name="Nordberg H.P."/>
            <person name="Cantor M.N."/>
            <person name="Hua S.X."/>
        </authorList>
    </citation>
    <scope>NUCLEOTIDE SEQUENCE [LARGE SCALE GENOMIC DNA]</scope>
    <source>
        <strain evidence="3 4">Zn</strain>
    </source>
</reference>
<dbReference type="OrthoDB" id="5086500at2759"/>
<keyword evidence="4" id="KW-1185">Reference proteome</keyword>
<feature type="transmembrane region" description="Helical" evidence="2">
    <location>
        <begin position="255"/>
        <end position="275"/>
    </location>
</feature>
<evidence type="ECO:0000256" key="1">
    <source>
        <dbReference type="SAM" id="MobiDB-lite"/>
    </source>
</evidence>
<dbReference type="InParanoid" id="A0A0C3CWK6"/>
<evidence type="ECO:0000256" key="2">
    <source>
        <dbReference type="SAM" id="Phobius"/>
    </source>
</evidence>
<feature type="transmembrane region" description="Helical" evidence="2">
    <location>
        <begin position="295"/>
        <end position="317"/>
    </location>
</feature>
<feature type="compositionally biased region" description="Low complexity" evidence="1">
    <location>
        <begin position="24"/>
        <end position="37"/>
    </location>
</feature>
<dbReference type="PANTHER" id="PTHR34414:SF1">
    <property type="entry name" value="SUBTILISIN-LIKE SERINE PROTEASE"/>
    <property type="match status" value="1"/>
</dbReference>
<dbReference type="Proteomes" id="UP000054321">
    <property type="component" value="Unassembled WGS sequence"/>
</dbReference>
<accession>A0A0C3CWK6</accession>
<dbReference type="InterPro" id="IPR046536">
    <property type="entry name" value="DUF6601"/>
</dbReference>
<dbReference type="PANTHER" id="PTHR34414">
    <property type="entry name" value="HET DOMAIN-CONTAINING PROTEIN-RELATED"/>
    <property type="match status" value="1"/>
</dbReference>
<reference evidence="4" key="2">
    <citation type="submission" date="2015-01" db="EMBL/GenBank/DDBJ databases">
        <title>Evolutionary Origins and Diversification of the Mycorrhizal Mutualists.</title>
        <authorList>
            <consortium name="DOE Joint Genome Institute"/>
            <consortium name="Mycorrhizal Genomics Consortium"/>
            <person name="Kohler A."/>
            <person name="Kuo A."/>
            <person name="Nagy L.G."/>
            <person name="Floudas D."/>
            <person name="Copeland A."/>
            <person name="Barry K.W."/>
            <person name="Cichocki N."/>
            <person name="Veneault-Fourrey C."/>
            <person name="LaButti K."/>
            <person name="Lindquist E.A."/>
            <person name="Lipzen A."/>
            <person name="Lundell T."/>
            <person name="Morin E."/>
            <person name="Murat C."/>
            <person name="Riley R."/>
            <person name="Ohm R."/>
            <person name="Sun H."/>
            <person name="Tunlid A."/>
            <person name="Henrissat B."/>
            <person name="Grigoriev I.V."/>
            <person name="Hibbett D.S."/>
            <person name="Martin F."/>
        </authorList>
    </citation>
    <scope>NUCLEOTIDE SEQUENCE [LARGE SCALE GENOMIC DNA]</scope>
    <source>
        <strain evidence="4">Zn</strain>
    </source>
</reference>
<organism evidence="3 4">
    <name type="scientific">Oidiodendron maius (strain Zn)</name>
    <dbReference type="NCBI Taxonomy" id="913774"/>
    <lineage>
        <taxon>Eukaryota</taxon>
        <taxon>Fungi</taxon>
        <taxon>Dikarya</taxon>
        <taxon>Ascomycota</taxon>
        <taxon>Pezizomycotina</taxon>
        <taxon>Leotiomycetes</taxon>
        <taxon>Leotiomycetes incertae sedis</taxon>
        <taxon>Myxotrichaceae</taxon>
        <taxon>Oidiodendron</taxon>
    </lineage>
</organism>
<dbReference type="EMBL" id="KN832873">
    <property type="protein sequence ID" value="KIN03379.1"/>
    <property type="molecule type" value="Genomic_DNA"/>
</dbReference>
<name>A0A0C3CWK6_OIDMZ</name>
<evidence type="ECO:0000313" key="3">
    <source>
        <dbReference type="EMBL" id="KIN03379.1"/>
    </source>
</evidence>
<dbReference type="HOGENOM" id="CLU_811573_0_0_1"/>
<dbReference type="Pfam" id="PF20246">
    <property type="entry name" value="DUF6601"/>
    <property type="match status" value="1"/>
</dbReference>
<keyword evidence="2" id="KW-0472">Membrane</keyword>
<keyword evidence="2" id="KW-0812">Transmembrane</keyword>
<protein>
    <submittedName>
        <fullName evidence="3">Uncharacterized protein</fullName>
    </submittedName>
</protein>
<keyword evidence="2" id="KW-1133">Transmembrane helix</keyword>
<sequence>MDPETNLQLPVATLDSGPSLTAIGDSSAQGSARQSGAKGPGSDPIHTSTNGTNLAEAHASPFDTAEEFLNRRLFQKFDKIQKHLHWAGFPGNYGTFSSLRTNKGRQFKRVNDHGLHLLWKNETQYIKPLPSCFGQILPDFGKLKPCLRGLFHSYTKLIVTEFDFDLAIEERLLPKSFMDENGWDLWQAYAAAYDTYVDTENRMQTDADLPKFHPRYHFGSLRLPRLNAIMWLTRPGGQSHFHQIEDPLFGFWRTYGAYIALIFVYFSLALTAMQVALAADEKPDWLVSSFKYSSWAIIILIIAQIPLFVIISLFWIFTTTAISPRFLAIMFSNKKWRLGRSS</sequence>
<feature type="region of interest" description="Disordered" evidence="1">
    <location>
        <begin position="1"/>
        <end position="53"/>
    </location>
</feature>
<proteinExistence type="predicted"/>